<dbReference type="Proteomes" id="UP001620626">
    <property type="component" value="Unassembled WGS sequence"/>
</dbReference>
<keyword evidence="1" id="KW-0732">Signal</keyword>
<protein>
    <submittedName>
        <fullName evidence="2">Uncharacterized protein</fullName>
    </submittedName>
</protein>
<comment type="caution">
    <text evidence="2">The sequence shown here is derived from an EMBL/GenBank/DDBJ whole genome shotgun (WGS) entry which is preliminary data.</text>
</comment>
<organism evidence="2 3">
    <name type="scientific">Heterodera trifolii</name>
    <dbReference type="NCBI Taxonomy" id="157864"/>
    <lineage>
        <taxon>Eukaryota</taxon>
        <taxon>Metazoa</taxon>
        <taxon>Ecdysozoa</taxon>
        <taxon>Nematoda</taxon>
        <taxon>Chromadorea</taxon>
        <taxon>Rhabditida</taxon>
        <taxon>Tylenchina</taxon>
        <taxon>Tylenchomorpha</taxon>
        <taxon>Tylenchoidea</taxon>
        <taxon>Heteroderidae</taxon>
        <taxon>Heteroderinae</taxon>
        <taxon>Heterodera</taxon>
    </lineage>
</organism>
<evidence type="ECO:0000256" key="1">
    <source>
        <dbReference type="SAM" id="SignalP"/>
    </source>
</evidence>
<evidence type="ECO:0000313" key="2">
    <source>
        <dbReference type="EMBL" id="KAL3120915.1"/>
    </source>
</evidence>
<evidence type="ECO:0000313" key="3">
    <source>
        <dbReference type="Proteomes" id="UP001620626"/>
    </source>
</evidence>
<proteinExistence type="predicted"/>
<keyword evidence="3" id="KW-1185">Reference proteome</keyword>
<reference evidence="2 3" key="1">
    <citation type="submission" date="2024-10" db="EMBL/GenBank/DDBJ databases">
        <authorList>
            <person name="Kim D."/>
        </authorList>
    </citation>
    <scope>NUCLEOTIDE SEQUENCE [LARGE SCALE GENOMIC DNA]</scope>
    <source>
        <strain evidence="2">BH-2024</strain>
    </source>
</reference>
<accession>A0ABD2M082</accession>
<feature type="signal peptide" evidence="1">
    <location>
        <begin position="1"/>
        <end position="28"/>
    </location>
</feature>
<sequence length="68" mass="7927">MSYPSPRFHILLLLVICCFSAFLCLALAHVVGESQIDTTGVRARRQYYDQWGNYWSGGNTNWWNWGKK</sequence>
<feature type="chain" id="PRO_5044749258" evidence="1">
    <location>
        <begin position="29"/>
        <end position="68"/>
    </location>
</feature>
<dbReference type="EMBL" id="JBICBT010000204">
    <property type="protein sequence ID" value="KAL3120915.1"/>
    <property type="molecule type" value="Genomic_DNA"/>
</dbReference>
<name>A0ABD2M082_9BILA</name>
<dbReference type="AlphaFoldDB" id="A0ABD2M082"/>
<gene>
    <name evidence="2" type="ORF">niasHT_004546</name>
</gene>